<keyword evidence="2" id="KW-1003">Cell membrane</keyword>
<evidence type="ECO:0000256" key="4">
    <source>
        <dbReference type="ARBA" id="ARBA00022989"/>
    </source>
</evidence>
<feature type="transmembrane region" description="Helical" evidence="6">
    <location>
        <begin position="214"/>
        <end position="239"/>
    </location>
</feature>
<feature type="transmembrane region" description="Helical" evidence="6">
    <location>
        <begin position="158"/>
        <end position="177"/>
    </location>
</feature>
<feature type="transmembrane region" description="Helical" evidence="6">
    <location>
        <begin position="325"/>
        <end position="344"/>
    </location>
</feature>
<feature type="domain" description="Copper resistance protein D" evidence="7">
    <location>
        <begin position="247"/>
        <end position="343"/>
    </location>
</feature>
<evidence type="ECO:0000256" key="6">
    <source>
        <dbReference type="SAM" id="Phobius"/>
    </source>
</evidence>
<evidence type="ECO:0000256" key="2">
    <source>
        <dbReference type="ARBA" id="ARBA00022475"/>
    </source>
</evidence>
<organism evidence="8 9">
    <name type="scientific">Klenkia terrae</name>
    <dbReference type="NCBI Taxonomy" id="1052259"/>
    <lineage>
        <taxon>Bacteria</taxon>
        <taxon>Bacillati</taxon>
        <taxon>Actinomycetota</taxon>
        <taxon>Actinomycetes</taxon>
        <taxon>Geodermatophilales</taxon>
        <taxon>Geodermatophilaceae</taxon>
        <taxon>Klenkia</taxon>
    </lineage>
</organism>
<comment type="caution">
    <text evidence="8">The sequence shown here is derived from an EMBL/GenBank/DDBJ whole genome shotgun (WGS) entry which is preliminary data.</text>
</comment>
<evidence type="ECO:0000256" key="3">
    <source>
        <dbReference type="ARBA" id="ARBA00022692"/>
    </source>
</evidence>
<dbReference type="PANTHER" id="PTHR34820">
    <property type="entry name" value="INNER MEMBRANE PROTEIN YEBZ"/>
    <property type="match status" value="1"/>
</dbReference>
<dbReference type="Proteomes" id="UP001373496">
    <property type="component" value="Unassembled WGS sequence"/>
</dbReference>
<dbReference type="EMBL" id="JBAPLV010000008">
    <property type="protein sequence ID" value="MEI4278670.1"/>
    <property type="molecule type" value="Genomic_DNA"/>
</dbReference>
<dbReference type="RefSeq" id="WP_336392225.1">
    <property type="nucleotide sequence ID" value="NZ_JBAPLV010000008.1"/>
</dbReference>
<keyword evidence="4 6" id="KW-1133">Transmembrane helix</keyword>
<feature type="transmembrane region" description="Helical" evidence="6">
    <location>
        <begin position="285"/>
        <end position="305"/>
    </location>
</feature>
<evidence type="ECO:0000256" key="5">
    <source>
        <dbReference type="ARBA" id="ARBA00023136"/>
    </source>
</evidence>
<evidence type="ECO:0000259" key="7">
    <source>
        <dbReference type="Pfam" id="PF05425"/>
    </source>
</evidence>
<feature type="transmembrane region" description="Helical" evidence="6">
    <location>
        <begin position="184"/>
        <end position="202"/>
    </location>
</feature>
<dbReference type="InterPro" id="IPR032694">
    <property type="entry name" value="CopC/D"/>
</dbReference>
<feature type="transmembrane region" description="Helical" evidence="6">
    <location>
        <begin position="107"/>
        <end position="130"/>
    </location>
</feature>
<feature type="transmembrane region" description="Helical" evidence="6">
    <location>
        <begin position="251"/>
        <end position="273"/>
    </location>
</feature>
<dbReference type="Pfam" id="PF05425">
    <property type="entry name" value="CopD"/>
    <property type="match status" value="1"/>
</dbReference>
<sequence length="367" mass="37830">MRPGTGDRQGMTVVGRRVRTRYGSRAAFWLTPLGVAVLVGVAAVLAVGAVMTVPSTGHPTPDIRVGWVLPASRLVSDVSGAVTVGCLVAAGLLVPGARFVSPAGYQWLRAATWSAAFWALAGALALPGLLAEFLDSGLGQASPVALFSFVRDVPEGRAQAAVVLLTGLVAVASRTVLTMAGTRAMLLVSLLATVPPAVIEYLEDDGSRVLNVAALVGMMLHIAGALAWSGALVALLLLGSGPERTLAVRRFSRVAPLLVLAVGVSGLLSAAVVLEAPGQLLSTDFGRLVLLKALALGGLVTVGWWHRHRSLPALDAGDRWVFRRVAWVELMIFAATMGLAVALSRTPAPDVDEPSAVGAASVVVTAV</sequence>
<feature type="transmembrane region" description="Helical" evidence="6">
    <location>
        <begin position="74"/>
        <end position="95"/>
    </location>
</feature>
<comment type="subcellular location">
    <subcellularLocation>
        <location evidence="1">Cell membrane</location>
        <topology evidence="1">Multi-pass membrane protein</topology>
    </subcellularLocation>
</comment>
<dbReference type="InterPro" id="IPR008457">
    <property type="entry name" value="Cu-R_CopD_dom"/>
</dbReference>
<name>A0ABU8E7S0_9ACTN</name>
<keyword evidence="5 6" id="KW-0472">Membrane</keyword>
<gene>
    <name evidence="8" type="ORF">UXQ13_09360</name>
</gene>
<feature type="transmembrane region" description="Helical" evidence="6">
    <location>
        <begin position="26"/>
        <end position="54"/>
    </location>
</feature>
<evidence type="ECO:0000313" key="9">
    <source>
        <dbReference type="Proteomes" id="UP001373496"/>
    </source>
</evidence>
<keyword evidence="3 6" id="KW-0812">Transmembrane</keyword>
<evidence type="ECO:0000256" key="1">
    <source>
        <dbReference type="ARBA" id="ARBA00004651"/>
    </source>
</evidence>
<protein>
    <submittedName>
        <fullName evidence="8">CopD family protein</fullName>
    </submittedName>
</protein>
<accession>A0ABU8E7S0</accession>
<evidence type="ECO:0000313" key="8">
    <source>
        <dbReference type="EMBL" id="MEI4278670.1"/>
    </source>
</evidence>
<dbReference type="PANTHER" id="PTHR34820:SF4">
    <property type="entry name" value="INNER MEMBRANE PROTEIN YEBZ"/>
    <property type="match status" value="1"/>
</dbReference>
<reference evidence="8 9" key="1">
    <citation type="submission" date="2024-03" db="EMBL/GenBank/DDBJ databases">
        <title>Draft genome sequence of Klenkia terrae.</title>
        <authorList>
            <person name="Duangmal K."/>
            <person name="Chantavorakit T."/>
        </authorList>
    </citation>
    <scope>NUCLEOTIDE SEQUENCE [LARGE SCALE GENOMIC DNA]</scope>
    <source>
        <strain evidence="8 9">JCM 17786</strain>
    </source>
</reference>
<proteinExistence type="predicted"/>
<keyword evidence="9" id="KW-1185">Reference proteome</keyword>